<evidence type="ECO:0000259" key="2">
    <source>
        <dbReference type="Pfam" id="PF07238"/>
    </source>
</evidence>
<reference evidence="4" key="1">
    <citation type="submission" date="2016-11" db="EMBL/GenBank/DDBJ databases">
        <title>Complete Genome Sequence of alachlor-degrading Sphingomonas sp. strain JJ-A5.</title>
        <authorList>
            <person name="Lee H."/>
            <person name="Ka J.-O."/>
        </authorList>
    </citation>
    <scope>NUCLEOTIDE SEQUENCE [LARGE SCALE GENOMIC DNA]</scope>
    <source>
        <strain evidence="4">JJ-A5</strain>
    </source>
</reference>
<accession>A0A1L3ZRV2</accession>
<feature type="domain" description="PilZ" evidence="2">
    <location>
        <begin position="32"/>
        <end position="93"/>
    </location>
</feature>
<sequence length="202" mass="21404">MFGNRARNLSATKDADQAVDGRTDYRAETSGLAATITGSTGPITATIHNLSTRGLMASAPQPPKTGESVVVSLGSLPAVNGQVRWVKGSRFGVLLFTALPVGAFRVADQGRGRQPRPPRHIVRIPARIEGPGVDRSATIQNISLSGMALEAGLPVNPGKMLTIHLEGLPPMEGRVRWSRGSRCGVLLASPLDQDVLDQLTKR</sequence>
<protein>
    <recommendedName>
        <fullName evidence="2">PilZ domain-containing protein</fullName>
    </recommendedName>
</protein>
<dbReference type="AlphaFoldDB" id="A0A1L3ZRV2"/>
<name>A0A1L3ZRV2_9SPHN</name>
<keyword evidence="4" id="KW-1185">Reference proteome</keyword>
<dbReference type="Pfam" id="PF07238">
    <property type="entry name" value="PilZ"/>
    <property type="match status" value="2"/>
</dbReference>
<dbReference type="OrthoDB" id="7564913at2"/>
<dbReference type="KEGG" id="sphj:BSL82_02735"/>
<feature type="region of interest" description="Disordered" evidence="1">
    <location>
        <begin position="1"/>
        <end position="22"/>
    </location>
</feature>
<dbReference type="RefSeq" id="WP_072595930.1">
    <property type="nucleotide sequence ID" value="NZ_CP018221.1"/>
</dbReference>
<dbReference type="Proteomes" id="UP000182063">
    <property type="component" value="Chromosome"/>
</dbReference>
<dbReference type="SUPFAM" id="SSF141371">
    <property type="entry name" value="PilZ domain-like"/>
    <property type="match status" value="2"/>
</dbReference>
<feature type="compositionally biased region" description="Basic and acidic residues" evidence="1">
    <location>
        <begin position="13"/>
        <end position="22"/>
    </location>
</feature>
<dbReference type="EMBL" id="CP018221">
    <property type="protein sequence ID" value="API58357.1"/>
    <property type="molecule type" value="Genomic_DNA"/>
</dbReference>
<dbReference type="InterPro" id="IPR009875">
    <property type="entry name" value="PilZ_domain"/>
</dbReference>
<proteinExistence type="predicted"/>
<feature type="domain" description="PilZ" evidence="2">
    <location>
        <begin position="118"/>
        <end position="199"/>
    </location>
</feature>
<dbReference type="GO" id="GO:0035438">
    <property type="term" value="F:cyclic-di-GMP binding"/>
    <property type="evidence" value="ECO:0007669"/>
    <property type="project" value="InterPro"/>
</dbReference>
<gene>
    <name evidence="3" type="ORF">BSL82_02735</name>
</gene>
<evidence type="ECO:0000256" key="1">
    <source>
        <dbReference type="SAM" id="MobiDB-lite"/>
    </source>
</evidence>
<organism evidence="3 4">
    <name type="scientific">Tardibacter chloracetimidivorans</name>
    <dbReference type="NCBI Taxonomy" id="1921510"/>
    <lineage>
        <taxon>Bacteria</taxon>
        <taxon>Pseudomonadati</taxon>
        <taxon>Pseudomonadota</taxon>
        <taxon>Alphaproteobacteria</taxon>
        <taxon>Sphingomonadales</taxon>
        <taxon>Sphingomonadaceae</taxon>
        <taxon>Tardibacter</taxon>
    </lineage>
</organism>
<evidence type="ECO:0000313" key="4">
    <source>
        <dbReference type="Proteomes" id="UP000182063"/>
    </source>
</evidence>
<evidence type="ECO:0000313" key="3">
    <source>
        <dbReference type="EMBL" id="API58357.1"/>
    </source>
</evidence>